<evidence type="ECO:0000259" key="1">
    <source>
        <dbReference type="PROSITE" id="PS51186"/>
    </source>
</evidence>
<evidence type="ECO:0000313" key="2">
    <source>
        <dbReference type="EMBL" id="MFC5729286.1"/>
    </source>
</evidence>
<dbReference type="Proteomes" id="UP001596072">
    <property type="component" value="Unassembled WGS sequence"/>
</dbReference>
<comment type="caution">
    <text evidence="2">The sequence shown here is derived from an EMBL/GenBank/DDBJ whole genome shotgun (WGS) entry which is preliminary data.</text>
</comment>
<dbReference type="PROSITE" id="PS51186">
    <property type="entry name" value="GNAT"/>
    <property type="match status" value="1"/>
</dbReference>
<keyword evidence="2" id="KW-0012">Acyltransferase</keyword>
<reference evidence="3" key="1">
    <citation type="journal article" date="2019" name="Int. J. Syst. Evol. Microbiol.">
        <title>The Global Catalogue of Microorganisms (GCM) 10K type strain sequencing project: providing services to taxonomists for standard genome sequencing and annotation.</title>
        <authorList>
            <consortium name="The Broad Institute Genomics Platform"/>
            <consortium name="The Broad Institute Genome Sequencing Center for Infectious Disease"/>
            <person name="Wu L."/>
            <person name="Ma J."/>
        </authorList>
    </citation>
    <scope>NUCLEOTIDE SEQUENCE [LARGE SCALE GENOMIC DNA]</scope>
    <source>
        <strain evidence="3">YIM 94188</strain>
    </source>
</reference>
<keyword evidence="3" id="KW-1185">Reference proteome</keyword>
<proteinExistence type="predicted"/>
<dbReference type="InterPro" id="IPR051531">
    <property type="entry name" value="N-acetyltransferase"/>
</dbReference>
<feature type="domain" description="N-acetyltransferase" evidence="1">
    <location>
        <begin position="58"/>
        <end position="226"/>
    </location>
</feature>
<dbReference type="RefSeq" id="WP_206056026.1">
    <property type="nucleotide sequence ID" value="NZ_JBHSNS010000003.1"/>
</dbReference>
<dbReference type="Pfam" id="PF13302">
    <property type="entry name" value="Acetyltransf_3"/>
    <property type="match status" value="1"/>
</dbReference>
<keyword evidence="2" id="KW-0808">Transferase</keyword>
<dbReference type="SUPFAM" id="SSF55729">
    <property type="entry name" value="Acyl-CoA N-acyltransferases (Nat)"/>
    <property type="match status" value="1"/>
</dbReference>
<dbReference type="PANTHER" id="PTHR43792:SF1">
    <property type="entry name" value="N-ACETYLTRANSFERASE DOMAIN-CONTAINING PROTEIN"/>
    <property type="match status" value="1"/>
</dbReference>
<organism evidence="2 3">
    <name type="scientific">Nocardioides vastitatis</name>
    <dbReference type="NCBI Taxonomy" id="2568655"/>
    <lineage>
        <taxon>Bacteria</taxon>
        <taxon>Bacillati</taxon>
        <taxon>Actinomycetota</taxon>
        <taxon>Actinomycetes</taxon>
        <taxon>Propionibacteriales</taxon>
        <taxon>Nocardioidaceae</taxon>
        <taxon>Nocardioides</taxon>
    </lineage>
</organism>
<dbReference type="InterPro" id="IPR000182">
    <property type="entry name" value="GNAT_dom"/>
</dbReference>
<dbReference type="InterPro" id="IPR016181">
    <property type="entry name" value="Acyl_CoA_acyltransferase"/>
</dbReference>
<accession>A0ABW0ZIC5</accession>
<name>A0ABW0ZIC5_9ACTN</name>
<dbReference type="EMBL" id="JBHSNS010000003">
    <property type="protein sequence ID" value="MFC5729286.1"/>
    <property type="molecule type" value="Genomic_DNA"/>
</dbReference>
<gene>
    <name evidence="2" type="ORF">ACFPQB_10175</name>
</gene>
<sequence length="241" mass="26339">MFHINSRQLANSSWDAAPRGEVVPAVVMRQSVCDLSYIRVPEVRMDIASLLPLTTSRLSLRLFTPGDADDLYAYQSLPSVARYLYRPAHTRERSEQVAAERAAQTAWRADGDRLALAVCRRDEPGVLGEVSLTLADARAAQAEIGWTLHPAHQGHGYATEAAAALAGFAFDALGVHRLYARLDVENTGSVRVCERLGMRREAHLVENDLDGDRWGSEYIYAALSADLGSRSAIEPDAASCS</sequence>
<protein>
    <submittedName>
        <fullName evidence="2">GNAT family N-acetyltransferase</fullName>
        <ecNumber evidence="2">2.3.-.-</ecNumber>
    </submittedName>
</protein>
<dbReference type="GO" id="GO:0016746">
    <property type="term" value="F:acyltransferase activity"/>
    <property type="evidence" value="ECO:0007669"/>
    <property type="project" value="UniProtKB-KW"/>
</dbReference>
<dbReference type="PANTHER" id="PTHR43792">
    <property type="entry name" value="GNAT FAMILY, PUTATIVE (AFU_ORTHOLOGUE AFUA_3G00765)-RELATED-RELATED"/>
    <property type="match status" value="1"/>
</dbReference>
<evidence type="ECO:0000313" key="3">
    <source>
        <dbReference type="Proteomes" id="UP001596072"/>
    </source>
</evidence>
<dbReference type="Gene3D" id="3.40.630.30">
    <property type="match status" value="1"/>
</dbReference>
<dbReference type="EC" id="2.3.-.-" evidence="2"/>